<feature type="domain" description="Cytochrome b561 bacterial/Ni-hydrogenase" evidence="7">
    <location>
        <begin position="7"/>
        <end position="161"/>
    </location>
</feature>
<evidence type="ECO:0000256" key="6">
    <source>
        <dbReference type="SAM" id="Phobius"/>
    </source>
</evidence>
<evidence type="ECO:0000256" key="2">
    <source>
        <dbReference type="ARBA" id="ARBA00022475"/>
    </source>
</evidence>
<dbReference type="GO" id="GO:0009055">
    <property type="term" value="F:electron transfer activity"/>
    <property type="evidence" value="ECO:0007669"/>
    <property type="project" value="InterPro"/>
</dbReference>
<keyword evidence="9" id="KW-1185">Reference proteome</keyword>
<keyword evidence="4 6" id="KW-1133">Transmembrane helix</keyword>
<sequence>MDERLHRFALSVRVVHQTTAVLFVVCVAAAACLYIGPLAEAVGRRPLVATVHEWAGVLLPVPLLVGLLSRALRADLRRIDRFTPADRRWLRRAPNRGREAGKFNAGQKLYAAWIAGAVVVMVGTGLLLWFRFALPSIPRASVLFVHDLGAFSVVLAVAGHVRHAYADPEARRGMRTGRVSGTWARDEHGAWFTEVAREPRR</sequence>
<feature type="transmembrane region" description="Helical" evidence="6">
    <location>
        <begin position="142"/>
        <end position="165"/>
    </location>
</feature>
<evidence type="ECO:0000259" key="7">
    <source>
        <dbReference type="Pfam" id="PF01292"/>
    </source>
</evidence>
<dbReference type="GO" id="GO:0022904">
    <property type="term" value="P:respiratory electron transport chain"/>
    <property type="evidence" value="ECO:0007669"/>
    <property type="project" value="InterPro"/>
</dbReference>
<evidence type="ECO:0000256" key="5">
    <source>
        <dbReference type="ARBA" id="ARBA00023136"/>
    </source>
</evidence>
<proteinExistence type="predicted"/>
<evidence type="ECO:0000313" key="8">
    <source>
        <dbReference type="EMBL" id="NGN94545.1"/>
    </source>
</evidence>
<dbReference type="Pfam" id="PF01292">
    <property type="entry name" value="Ni_hydr_CYTB"/>
    <property type="match status" value="1"/>
</dbReference>
<reference evidence="8 9" key="1">
    <citation type="submission" date="2020-02" db="EMBL/GenBank/DDBJ databases">
        <title>Whole-genome analyses of novel actinobacteria.</title>
        <authorList>
            <person name="Sahin N."/>
        </authorList>
    </citation>
    <scope>NUCLEOTIDE SEQUENCE [LARGE SCALE GENOMIC DNA]</scope>
    <source>
        <strain evidence="8 9">KC13</strain>
    </source>
</reference>
<keyword evidence="2" id="KW-1003">Cell membrane</keyword>
<comment type="subcellular location">
    <subcellularLocation>
        <location evidence="1">Cell membrane</location>
        <topology evidence="1">Multi-pass membrane protein</topology>
    </subcellularLocation>
</comment>
<comment type="caution">
    <text evidence="8">The sequence shown here is derived from an EMBL/GenBank/DDBJ whole genome shotgun (WGS) entry which is preliminary data.</text>
</comment>
<dbReference type="SUPFAM" id="SSF81342">
    <property type="entry name" value="Transmembrane di-heme cytochromes"/>
    <property type="match status" value="1"/>
</dbReference>
<feature type="transmembrane region" description="Helical" evidence="6">
    <location>
        <begin position="51"/>
        <end position="72"/>
    </location>
</feature>
<dbReference type="GO" id="GO:0005886">
    <property type="term" value="C:plasma membrane"/>
    <property type="evidence" value="ECO:0007669"/>
    <property type="project" value="UniProtKB-SubCell"/>
</dbReference>
<dbReference type="RefSeq" id="WP_165112263.1">
    <property type="nucleotide sequence ID" value="NZ_JAALAA010000015.1"/>
</dbReference>
<protein>
    <submittedName>
        <fullName evidence="8">Formate dehydrogenase</fullName>
    </submittedName>
</protein>
<evidence type="ECO:0000313" key="9">
    <source>
        <dbReference type="Proteomes" id="UP000483261"/>
    </source>
</evidence>
<dbReference type="InterPro" id="IPR016174">
    <property type="entry name" value="Di-haem_cyt_TM"/>
</dbReference>
<dbReference type="InterPro" id="IPR011577">
    <property type="entry name" value="Cyt_b561_bac/Ni-Hgenase"/>
</dbReference>
<feature type="transmembrane region" description="Helical" evidence="6">
    <location>
        <begin position="109"/>
        <end position="130"/>
    </location>
</feature>
<accession>A0A6M1QX30</accession>
<feature type="transmembrane region" description="Helical" evidence="6">
    <location>
        <begin position="20"/>
        <end position="39"/>
    </location>
</feature>
<organism evidence="8 9">
    <name type="scientific">Nocardioides turkmenicus</name>
    <dbReference type="NCBI Taxonomy" id="2711220"/>
    <lineage>
        <taxon>Bacteria</taxon>
        <taxon>Bacillati</taxon>
        <taxon>Actinomycetota</taxon>
        <taxon>Actinomycetes</taxon>
        <taxon>Propionibacteriales</taxon>
        <taxon>Nocardioidaceae</taxon>
        <taxon>Nocardioides</taxon>
    </lineage>
</organism>
<keyword evidence="3 6" id="KW-0812">Transmembrane</keyword>
<evidence type="ECO:0000256" key="3">
    <source>
        <dbReference type="ARBA" id="ARBA00022692"/>
    </source>
</evidence>
<dbReference type="PROSITE" id="PS51257">
    <property type="entry name" value="PROKAR_LIPOPROTEIN"/>
    <property type="match status" value="1"/>
</dbReference>
<evidence type="ECO:0000256" key="1">
    <source>
        <dbReference type="ARBA" id="ARBA00004651"/>
    </source>
</evidence>
<dbReference type="Gene3D" id="1.20.950.20">
    <property type="entry name" value="Transmembrane di-heme cytochromes, Chain C"/>
    <property type="match status" value="1"/>
</dbReference>
<evidence type="ECO:0000256" key="4">
    <source>
        <dbReference type="ARBA" id="ARBA00022989"/>
    </source>
</evidence>
<keyword evidence="5 6" id="KW-0472">Membrane</keyword>
<name>A0A6M1QX30_9ACTN</name>
<gene>
    <name evidence="8" type="ORF">G5C66_17600</name>
</gene>
<dbReference type="Proteomes" id="UP000483261">
    <property type="component" value="Unassembled WGS sequence"/>
</dbReference>
<dbReference type="AlphaFoldDB" id="A0A6M1QX30"/>
<dbReference type="EMBL" id="JAALAA010000015">
    <property type="protein sequence ID" value="NGN94545.1"/>
    <property type="molecule type" value="Genomic_DNA"/>
</dbReference>